<dbReference type="PANTHER" id="PTHR23022">
    <property type="entry name" value="TRANSPOSABLE ELEMENT-RELATED"/>
    <property type="match status" value="1"/>
</dbReference>
<dbReference type="AlphaFoldDB" id="A0A816XX66"/>
<dbReference type="InterPro" id="IPR002492">
    <property type="entry name" value="Transposase_Tc1-like"/>
</dbReference>
<dbReference type="OrthoDB" id="10045182at2759"/>
<dbReference type="InterPro" id="IPR036388">
    <property type="entry name" value="WH-like_DNA-bd_sf"/>
</dbReference>
<dbReference type="Proteomes" id="UP000663856">
    <property type="component" value="Unassembled WGS sequence"/>
</dbReference>
<dbReference type="EMBL" id="CAJNRF010013970">
    <property type="protein sequence ID" value="CAF2153318.1"/>
    <property type="molecule type" value="Genomic_DNA"/>
</dbReference>
<dbReference type="GO" id="GO:0006313">
    <property type="term" value="P:DNA transposition"/>
    <property type="evidence" value="ECO:0007669"/>
    <property type="project" value="InterPro"/>
</dbReference>
<dbReference type="EMBL" id="CAJNOW010005567">
    <property type="protein sequence ID" value="CAF1453343.1"/>
    <property type="molecule type" value="Genomic_DNA"/>
</dbReference>
<dbReference type="Proteomes" id="UP000663855">
    <property type="component" value="Unassembled WGS sequence"/>
</dbReference>
<evidence type="ECO:0000259" key="2">
    <source>
        <dbReference type="Pfam" id="PF13358"/>
    </source>
</evidence>
<evidence type="ECO:0000313" key="3">
    <source>
        <dbReference type="EMBL" id="CAF1453343.1"/>
    </source>
</evidence>
<evidence type="ECO:0000313" key="5">
    <source>
        <dbReference type="EMBL" id="CAF2153318.1"/>
    </source>
</evidence>
<name>A0A816XX66_9BILA</name>
<dbReference type="Proteomes" id="UP000663842">
    <property type="component" value="Unassembled WGS sequence"/>
</dbReference>
<dbReference type="Pfam" id="PF01498">
    <property type="entry name" value="HTH_Tnp_Tc3_2"/>
    <property type="match status" value="1"/>
</dbReference>
<dbReference type="Proteomes" id="UP000663887">
    <property type="component" value="Unassembled WGS sequence"/>
</dbReference>
<dbReference type="Proteomes" id="UP000663824">
    <property type="component" value="Unassembled WGS sequence"/>
</dbReference>
<dbReference type="GO" id="GO:0003677">
    <property type="term" value="F:DNA binding"/>
    <property type="evidence" value="ECO:0007669"/>
    <property type="project" value="InterPro"/>
</dbReference>
<evidence type="ECO:0008006" key="10">
    <source>
        <dbReference type="Google" id="ProtNLM"/>
    </source>
</evidence>
<comment type="caution">
    <text evidence="5">The sequence shown here is derived from an EMBL/GenBank/DDBJ whole genome shotgun (WGS) entry which is preliminary data.</text>
</comment>
<dbReference type="InterPro" id="IPR038717">
    <property type="entry name" value="Tc1-like_DDE_dom"/>
</dbReference>
<feature type="domain" description="Tc1-like transposase DDE" evidence="2">
    <location>
        <begin position="189"/>
        <end position="302"/>
    </location>
</feature>
<dbReference type="GO" id="GO:0015074">
    <property type="term" value="P:DNA integration"/>
    <property type="evidence" value="ECO:0007669"/>
    <property type="project" value="InterPro"/>
</dbReference>
<dbReference type="EMBL" id="CAJNRE010021002">
    <property type="protein sequence ID" value="CAF2248259.1"/>
    <property type="molecule type" value="Genomic_DNA"/>
</dbReference>
<dbReference type="PANTHER" id="PTHR23022:SF135">
    <property type="entry name" value="SI:DKEY-77F5.3"/>
    <property type="match status" value="1"/>
</dbReference>
<dbReference type="Pfam" id="PF13358">
    <property type="entry name" value="DDE_3"/>
    <property type="match status" value="1"/>
</dbReference>
<accession>A0A816XX66</accession>
<dbReference type="EMBL" id="CAJNOV010018351">
    <property type="protein sequence ID" value="CAF1618989.1"/>
    <property type="molecule type" value="Genomic_DNA"/>
</dbReference>
<dbReference type="InterPro" id="IPR036397">
    <property type="entry name" value="RNaseH_sf"/>
</dbReference>
<dbReference type="Gene3D" id="3.30.420.10">
    <property type="entry name" value="Ribonuclease H-like superfamily/Ribonuclease H"/>
    <property type="match status" value="1"/>
</dbReference>
<dbReference type="Pfam" id="PF13384">
    <property type="entry name" value="HTH_23"/>
    <property type="match status" value="1"/>
</dbReference>
<proteinExistence type="predicted"/>
<gene>
    <name evidence="4" type="ORF">CJN711_LOCUS37619</name>
    <name evidence="3" type="ORF">KQP761_LOCUS12112</name>
    <name evidence="6" type="ORF">MBJ925_LOCUS37722</name>
    <name evidence="8" type="ORF">UXM345_LOCUS23643</name>
    <name evidence="5" type="ORF">WKI299_LOCUS30754</name>
    <name evidence="7" type="ORF">XDN619_LOCUS36228</name>
</gene>
<dbReference type="EMBL" id="CAJNRG010018740">
    <property type="protein sequence ID" value="CAF2262083.1"/>
    <property type="molecule type" value="Genomic_DNA"/>
</dbReference>
<dbReference type="InterPro" id="IPR052338">
    <property type="entry name" value="Transposase_5"/>
</dbReference>
<dbReference type="Gene3D" id="1.10.10.10">
    <property type="entry name" value="Winged helix-like DNA-binding domain superfamily/Winged helix DNA-binding domain"/>
    <property type="match status" value="1"/>
</dbReference>
<sequence>MKQKNVREYQRAECIVLRKTGASYRTIGTILGISRASVQRALERFEEIGSYQDRHRCGRPKKINGQNGHILKDLTQDSVSRSSACKAMMQLNESLEKSICRRTFINYLEECNFEYEVKIKKPCLNKKHKEARLQWCSEHLNWTVDDWKQVLFSHESTFYIIESSSGEFIRHIEDEKTKQCSMWVNGRGESLRVGFWGIITWKGTGCCAIYRENINSDVYCDILDNYLVPTIHINSMEHNFIFQHDNASFCRSKQTQAKLRELNARVLKWPIKSPDLNPIEHLFSIINSRLRTRKILSLKELIDNLSSEWSSIPSQLCENLVFSMPQRIQKCLAEYGNSIDC</sequence>
<protein>
    <recommendedName>
        <fullName evidence="10">Transposase</fullName>
    </recommendedName>
</protein>
<dbReference type="SUPFAM" id="SSF46689">
    <property type="entry name" value="Homeodomain-like"/>
    <property type="match status" value="1"/>
</dbReference>
<evidence type="ECO:0000313" key="6">
    <source>
        <dbReference type="EMBL" id="CAF2248259.1"/>
    </source>
</evidence>
<evidence type="ECO:0000313" key="4">
    <source>
        <dbReference type="EMBL" id="CAF1618989.1"/>
    </source>
</evidence>
<dbReference type="InterPro" id="IPR009057">
    <property type="entry name" value="Homeodomain-like_sf"/>
</dbReference>
<reference evidence="5" key="1">
    <citation type="submission" date="2021-02" db="EMBL/GenBank/DDBJ databases">
        <authorList>
            <person name="Nowell W R."/>
        </authorList>
    </citation>
    <scope>NUCLEOTIDE SEQUENCE</scope>
</reference>
<feature type="domain" description="Transposase Tc1-like" evidence="1">
    <location>
        <begin position="89"/>
        <end position="141"/>
    </location>
</feature>
<organism evidence="5 9">
    <name type="scientific">Rotaria magnacalcarata</name>
    <dbReference type="NCBI Taxonomy" id="392030"/>
    <lineage>
        <taxon>Eukaryota</taxon>
        <taxon>Metazoa</taxon>
        <taxon>Spiralia</taxon>
        <taxon>Gnathifera</taxon>
        <taxon>Rotifera</taxon>
        <taxon>Eurotatoria</taxon>
        <taxon>Bdelloidea</taxon>
        <taxon>Philodinida</taxon>
        <taxon>Philodinidae</taxon>
        <taxon>Rotaria</taxon>
    </lineage>
</organism>
<evidence type="ECO:0000313" key="8">
    <source>
        <dbReference type="EMBL" id="CAF4125056.1"/>
    </source>
</evidence>
<evidence type="ECO:0000259" key="1">
    <source>
        <dbReference type="Pfam" id="PF01498"/>
    </source>
</evidence>
<evidence type="ECO:0000313" key="9">
    <source>
        <dbReference type="Proteomes" id="UP000663856"/>
    </source>
</evidence>
<evidence type="ECO:0000313" key="7">
    <source>
        <dbReference type="EMBL" id="CAF2262083.1"/>
    </source>
</evidence>
<dbReference type="EMBL" id="CAJOBF010004128">
    <property type="protein sequence ID" value="CAF4125056.1"/>
    <property type="molecule type" value="Genomic_DNA"/>
</dbReference>
<dbReference type="Proteomes" id="UP000663834">
    <property type="component" value="Unassembled WGS sequence"/>
</dbReference>